<evidence type="ECO:0000313" key="4">
    <source>
        <dbReference type="Proteomes" id="UP000614058"/>
    </source>
</evidence>
<feature type="region of interest" description="Disordered" evidence="1">
    <location>
        <begin position="1"/>
        <end position="22"/>
    </location>
</feature>
<evidence type="ECO:0000313" key="3">
    <source>
        <dbReference type="EMBL" id="MBK0395816.1"/>
    </source>
</evidence>
<dbReference type="EMBL" id="JAEHNZ010000001">
    <property type="protein sequence ID" value="MBK0395816.1"/>
    <property type="molecule type" value="Genomic_DNA"/>
</dbReference>
<comment type="caution">
    <text evidence="3">The sequence shown here is derived from an EMBL/GenBank/DDBJ whole genome shotgun (WGS) entry which is preliminary data.</text>
</comment>
<evidence type="ECO:0000256" key="2">
    <source>
        <dbReference type="SAM" id="Phobius"/>
    </source>
</evidence>
<organism evidence="3 4">
    <name type="scientific">Kingella bonacorsii</name>
    <dbReference type="NCBI Taxonomy" id="2796361"/>
    <lineage>
        <taxon>Bacteria</taxon>
        <taxon>Pseudomonadati</taxon>
        <taxon>Pseudomonadota</taxon>
        <taxon>Betaproteobacteria</taxon>
        <taxon>Neisseriales</taxon>
        <taxon>Neisseriaceae</taxon>
        <taxon>Kingella</taxon>
    </lineage>
</organism>
<feature type="transmembrane region" description="Helical" evidence="2">
    <location>
        <begin position="37"/>
        <end position="57"/>
    </location>
</feature>
<proteinExistence type="predicted"/>
<keyword evidence="2" id="KW-0812">Transmembrane</keyword>
<dbReference type="Proteomes" id="UP000614058">
    <property type="component" value="Unassembled WGS sequence"/>
</dbReference>
<accession>A0ABS1BRA4</accession>
<evidence type="ECO:0000256" key="1">
    <source>
        <dbReference type="SAM" id="MobiDB-lite"/>
    </source>
</evidence>
<keyword evidence="4" id="KW-1185">Reference proteome</keyword>
<sequence>MATKPKPRANGQQESLISNLNHKRENLKHTSILRGNLLKISIIFLLCASLFNVIMMLKR</sequence>
<keyword evidence="2" id="KW-0472">Membrane</keyword>
<keyword evidence="2" id="KW-1133">Transmembrane helix</keyword>
<gene>
    <name evidence="3" type="ORF">JDW22_04270</name>
</gene>
<dbReference type="RefSeq" id="WP_200521845.1">
    <property type="nucleotide sequence ID" value="NZ_JAEHNZ010000001.1"/>
</dbReference>
<protein>
    <submittedName>
        <fullName evidence="3">Uncharacterized protein</fullName>
    </submittedName>
</protein>
<name>A0ABS1BRA4_9NEIS</name>
<feature type="compositionally biased region" description="Polar residues" evidence="1">
    <location>
        <begin position="10"/>
        <end position="20"/>
    </location>
</feature>
<reference evidence="3 4" key="1">
    <citation type="journal article" date="2021" name="Pathogens">
        <title>Isolation and Characterization of Kingella bonacorsii sp. nov., A Novel Kingella Species Detected in a Stable Periodontitis Subject.</title>
        <authorList>
            <person name="Antezack A."/>
            <person name="Boxberger M."/>
            <person name="Rolland C."/>
            <person name="Monnet-Corti V."/>
            <person name="La Scola B."/>
        </authorList>
    </citation>
    <scope>NUCLEOTIDE SEQUENCE [LARGE SCALE GENOMIC DNA]</scope>
    <source>
        <strain evidence="3 4">Marseille-Q4569</strain>
    </source>
</reference>